<dbReference type="STRING" id="906689.A0A2I0WLS9"/>
<evidence type="ECO:0000313" key="3">
    <source>
        <dbReference type="EMBL" id="PKU76615.1"/>
    </source>
</evidence>
<dbReference type="GO" id="GO:0003676">
    <property type="term" value="F:nucleic acid binding"/>
    <property type="evidence" value="ECO:0007669"/>
    <property type="project" value="InterPro"/>
</dbReference>
<name>A0A2I0WLS9_9ASPA</name>
<dbReference type="PROSITE" id="PS51143">
    <property type="entry name" value="MT_A70"/>
    <property type="match status" value="1"/>
</dbReference>
<dbReference type="Proteomes" id="UP000233837">
    <property type="component" value="Unassembled WGS sequence"/>
</dbReference>
<dbReference type="PANTHER" id="PTHR12829:SF4">
    <property type="entry name" value="N(6)-ADENINE-SPECIFIC METHYLTRANSFERASE METTL4"/>
    <property type="match status" value="1"/>
</dbReference>
<dbReference type="InterPro" id="IPR002052">
    <property type="entry name" value="DNA_methylase_N6_adenine_CS"/>
</dbReference>
<keyword evidence="3" id="KW-0489">Methyltransferase</keyword>
<feature type="region of interest" description="Disordered" evidence="2">
    <location>
        <begin position="72"/>
        <end position="91"/>
    </location>
</feature>
<organism evidence="3 4">
    <name type="scientific">Dendrobium catenatum</name>
    <dbReference type="NCBI Taxonomy" id="906689"/>
    <lineage>
        <taxon>Eukaryota</taxon>
        <taxon>Viridiplantae</taxon>
        <taxon>Streptophyta</taxon>
        <taxon>Embryophyta</taxon>
        <taxon>Tracheophyta</taxon>
        <taxon>Spermatophyta</taxon>
        <taxon>Magnoliopsida</taxon>
        <taxon>Liliopsida</taxon>
        <taxon>Asparagales</taxon>
        <taxon>Orchidaceae</taxon>
        <taxon>Epidendroideae</taxon>
        <taxon>Malaxideae</taxon>
        <taxon>Dendrobiinae</taxon>
        <taxon>Dendrobium</taxon>
    </lineage>
</organism>
<feature type="compositionally biased region" description="Basic residues" evidence="2">
    <location>
        <begin position="77"/>
        <end position="87"/>
    </location>
</feature>
<sequence length="427" mass="48722">MEVKMESETLSDEFTSFLDSGIYRLPGIKAVFLDPVRLLNLSYTRYSISASGYYCRTFDSLGKGRRTNIEAGDSYVPKKKKRKRKRRLPEDLNGQELVAEKRHQDVRPFLLKAHEALLGTTELLLFLPNLVKDEKFSIDGRGLEQSFIELGRVWQAPLYEISMNIEGNSKEVQEEGLPNVDSSGRTVAPLFNNLISNKASIDMDAEFLNRIYILPRKSCFHTSDLRQIHDLIPGSSDQGFNLIVIDPPWENGSAYQKAVYPTLPNRYFLYLPIKQLAHTEGALVVLWMTNRGKLRAFVEQELFPAWGVTDIKTCYWLKIKPDGSLLSDLDLIHHKPYEYLLLGYVNKEKIEPHFIQNFQDIQIFISIPGAYSRKPPLGSILIPSVNVSVSVGLKLLAFFRSKHMHSFLVRLPVPSGMQGTLVAFLYY</sequence>
<gene>
    <name evidence="3" type="ORF">MA16_Dca001220</name>
</gene>
<dbReference type="Pfam" id="PF05063">
    <property type="entry name" value="MT-A70"/>
    <property type="match status" value="1"/>
</dbReference>
<dbReference type="PANTHER" id="PTHR12829">
    <property type="entry name" value="N6-ADENOSINE-METHYLTRANSFERASE"/>
    <property type="match status" value="1"/>
</dbReference>
<protein>
    <submittedName>
        <fullName evidence="3">Methyltransferase-like protein 2</fullName>
    </submittedName>
</protein>
<evidence type="ECO:0000256" key="1">
    <source>
        <dbReference type="PROSITE-ProRule" id="PRU00489"/>
    </source>
</evidence>
<dbReference type="GO" id="GO:0005634">
    <property type="term" value="C:nucleus"/>
    <property type="evidence" value="ECO:0007669"/>
    <property type="project" value="TreeGrafter"/>
</dbReference>
<proteinExistence type="inferred from homology"/>
<dbReference type="AlphaFoldDB" id="A0A2I0WLS9"/>
<reference evidence="3 4" key="1">
    <citation type="journal article" date="2016" name="Sci. Rep.">
        <title>The Dendrobium catenatum Lindl. genome sequence provides insights into polysaccharide synthase, floral development and adaptive evolution.</title>
        <authorList>
            <person name="Zhang G.Q."/>
            <person name="Xu Q."/>
            <person name="Bian C."/>
            <person name="Tsai W.C."/>
            <person name="Yeh C.M."/>
            <person name="Liu K.W."/>
            <person name="Yoshida K."/>
            <person name="Zhang L.S."/>
            <person name="Chang S.B."/>
            <person name="Chen F."/>
            <person name="Shi Y."/>
            <person name="Su Y.Y."/>
            <person name="Zhang Y.Q."/>
            <person name="Chen L.J."/>
            <person name="Yin Y."/>
            <person name="Lin M."/>
            <person name="Huang H."/>
            <person name="Deng H."/>
            <person name="Wang Z.W."/>
            <person name="Zhu S.L."/>
            <person name="Zhao X."/>
            <person name="Deng C."/>
            <person name="Niu S.C."/>
            <person name="Huang J."/>
            <person name="Wang M."/>
            <person name="Liu G.H."/>
            <person name="Yang H.J."/>
            <person name="Xiao X.J."/>
            <person name="Hsiao Y.Y."/>
            <person name="Wu W.L."/>
            <person name="Chen Y.Y."/>
            <person name="Mitsuda N."/>
            <person name="Ohme-Takagi M."/>
            <person name="Luo Y.B."/>
            <person name="Van de Peer Y."/>
            <person name="Liu Z.J."/>
        </authorList>
    </citation>
    <scope>NUCLEOTIDE SEQUENCE [LARGE SCALE GENOMIC DNA]</scope>
    <source>
        <tissue evidence="3">The whole plant</tissue>
    </source>
</reference>
<reference evidence="3 4" key="2">
    <citation type="journal article" date="2017" name="Nature">
        <title>The Apostasia genome and the evolution of orchids.</title>
        <authorList>
            <person name="Zhang G.Q."/>
            <person name="Liu K.W."/>
            <person name="Li Z."/>
            <person name="Lohaus R."/>
            <person name="Hsiao Y.Y."/>
            <person name="Niu S.C."/>
            <person name="Wang J.Y."/>
            <person name="Lin Y.C."/>
            <person name="Xu Q."/>
            <person name="Chen L.J."/>
            <person name="Yoshida K."/>
            <person name="Fujiwara S."/>
            <person name="Wang Z.W."/>
            <person name="Zhang Y.Q."/>
            <person name="Mitsuda N."/>
            <person name="Wang M."/>
            <person name="Liu G.H."/>
            <person name="Pecoraro L."/>
            <person name="Huang H.X."/>
            <person name="Xiao X.J."/>
            <person name="Lin M."/>
            <person name="Wu X.Y."/>
            <person name="Wu W.L."/>
            <person name="Chen Y.Y."/>
            <person name="Chang S.B."/>
            <person name="Sakamoto S."/>
            <person name="Ohme-Takagi M."/>
            <person name="Yagi M."/>
            <person name="Zeng S.J."/>
            <person name="Shen C.Y."/>
            <person name="Yeh C.M."/>
            <person name="Luo Y.B."/>
            <person name="Tsai W.C."/>
            <person name="Van de Peer Y."/>
            <person name="Liu Z.J."/>
        </authorList>
    </citation>
    <scope>NUCLEOTIDE SEQUENCE [LARGE SCALE GENOMIC DNA]</scope>
    <source>
        <tissue evidence="3">The whole plant</tissue>
    </source>
</reference>
<evidence type="ECO:0000313" key="4">
    <source>
        <dbReference type="Proteomes" id="UP000233837"/>
    </source>
</evidence>
<dbReference type="EMBL" id="KZ502537">
    <property type="protein sequence ID" value="PKU76615.1"/>
    <property type="molecule type" value="Genomic_DNA"/>
</dbReference>
<keyword evidence="3" id="KW-0808">Transferase</keyword>
<evidence type="ECO:0000256" key="2">
    <source>
        <dbReference type="SAM" id="MobiDB-lite"/>
    </source>
</evidence>
<dbReference type="OrthoDB" id="61116at2759"/>
<comment type="similarity">
    <text evidence="1">Belongs to the MT-A70-like family.</text>
</comment>
<accession>A0A2I0WLS9</accession>
<dbReference type="GO" id="GO:0008168">
    <property type="term" value="F:methyltransferase activity"/>
    <property type="evidence" value="ECO:0007669"/>
    <property type="project" value="UniProtKB-KW"/>
</dbReference>
<dbReference type="PROSITE" id="PS00092">
    <property type="entry name" value="N6_MTASE"/>
    <property type="match status" value="1"/>
</dbReference>
<dbReference type="GO" id="GO:0032259">
    <property type="term" value="P:methylation"/>
    <property type="evidence" value="ECO:0007669"/>
    <property type="project" value="UniProtKB-KW"/>
</dbReference>
<keyword evidence="4" id="KW-1185">Reference proteome</keyword>
<dbReference type="InterPro" id="IPR007757">
    <property type="entry name" value="MT-A70-like"/>
</dbReference>